<dbReference type="InterPro" id="IPR057855">
    <property type="entry name" value="Beta-prop_WDR19_1st"/>
</dbReference>
<evidence type="ECO:0000256" key="15">
    <source>
        <dbReference type="ARBA" id="ARBA00023212"/>
    </source>
</evidence>
<dbReference type="GO" id="GO:0030991">
    <property type="term" value="C:intraciliary transport particle A"/>
    <property type="evidence" value="ECO:0007669"/>
    <property type="project" value="TreeGrafter"/>
</dbReference>
<dbReference type="PROSITE" id="PS00178">
    <property type="entry name" value="AA_TRNA_LIGASE_I"/>
    <property type="match status" value="1"/>
</dbReference>
<comment type="catalytic activity">
    <reaction evidence="19">
        <text>tRNA(Arg) + L-arginine + ATP = L-arginyl-tRNA(Arg) + AMP + diphosphate</text>
        <dbReference type="Rhea" id="RHEA:20301"/>
        <dbReference type="Rhea" id="RHEA-COMP:9658"/>
        <dbReference type="Rhea" id="RHEA-COMP:9673"/>
        <dbReference type="ChEBI" id="CHEBI:30616"/>
        <dbReference type="ChEBI" id="CHEBI:32682"/>
        <dbReference type="ChEBI" id="CHEBI:33019"/>
        <dbReference type="ChEBI" id="CHEBI:78442"/>
        <dbReference type="ChEBI" id="CHEBI:78513"/>
        <dbReference type="ChEBI" id="CHEBI:456215"/>
        <dbReference type="EC" id="6.1.1.19"/>
    </reaction>
</comment>
<keyword evidence="16" id="KW-0966">Cell projection</keyword>
<keyword evidence="8" id="KW-0547">Nucleotide-binding</keyword>
<dbReference type="EC" id="6.1.1.19" evidence="3"/>
<dbReference type="InterPro" id="IPR008909">
    <property type="entry name" value="DALR_anticod-bd"/>
</dbReference>
<evidence type="ECO:0000256" key="14">
    <source>
        <dbReference type="ARBA" id="ARBA00023146"/>
    </source>
</evidence>
<dbReference type="SUPFAM" id="SSF69322">
    <property type="entry name" value="Tricorn protease domain 2"/>
    <property type="match status" value="1"/>
</dbReference>
<evidence type="ECO:0000256" key="13">
    <source>
        <dbReference type="ARBA" id="ARBA00023069"/>
    </source>
</evidence>
<dbReference type="Pfam" id="PF00750">
    <property type="entry name" value="tRNA-synt_1d"/>
    <property type="match status" value="1"/>
</dbReference>
<keyword evidence="12" id="KW-0648">Protein biosynthesis</keyword>
<comment type="function">
    <text evidence="20">Catalyzes the attachment of arginine to tRNA(Arg) in a two-step reaction: arginine is first activated by ATP to form Arg-AMP and then transferred to the acceptor end of tRNA(Arg).</text>
</comment>
<name>A0A194QZ07_PAPMA</name>
<keyword evidence="9" id="KW-0970">Cilium biogenesis/degradation</keyword>
<feature type="coiled-coil region" evidence="21">
    <location>
        <begin position="334"/>
        <end position="361"/>
    </location>
</feature>
<dbReference type="PANTHER" id="PTHR14920:SF0">
    <property type="entry name" value="WD REPEAT DOMAIN 19"/>
    <property type="match status" value="1"/>
</dbReference>
<dbReference type="Pfam" id="PF23389">
    <property type="entry name" value="Beta-prop_WDR19_1st"/>
    <property type="match status" value="1"/>
</dbReference>
<keyword evidence="10" id="KW-0802">TPR repeat</keyword>
<keyword evidence="4" id="KW-0963">Cytoplasm</keyword>
<evidence type="ECO:0000256" key="17">
    <source>
        <dbReference type="ARBA" id="ARBA00033033"/>
    </source>
</evidence>
<dbReference type="InParanoid" id="A0A194QZ07"/>
<dbReference type="Pfam" id="PF24762">
    <property type="entry name" value="TPR_IF140-IFT172"/>
    <property type="match status" value="1"/>
</dbReference>
<keyword evidence="13" id="KW-0969">Cilium</keyword>
<evidence type="ECO:0000256" key="7">
    <source>
        <dbReference type="ARBA" id="ARBA00022737"/>
    </source>
</evidence>
<evidence type="ECO:0000313" key="23">
    <source>
        <dbReference type="EMBL" id="KPJ10519.1"/>
    </source>
</evidence>
<dbReference type="SMART" id="SM00320">
    <property type="entry name" value="WD40"/>
    <property type="match status" value="6"/>
</dbReference>
<dbReference type="GO" id="GO:0004814">
    <property type="term" value="F:arginine-tRNA ligase activity"/>
    <property type="evidence" value="ECO:0007669"/>
    <property type="project" value="UniProtKB-EC"/>
</dbReference>
<dbReference type="InterPro" id="IPR011990">
    <property type="entry name" value="TPR-like_helical_dom_sf"/>
</dbReference>
<evidence type="ECO:0000256" key="16">
    <source>
        <dbReference type="ARBA" id="ARBA00023273"/>
    </source>
</evidence>
<keyword evidence="11" id="KW-0067">ATP-binding</keyword>
<dbReference type="PANTHER" id="PTHR14920">
    <property type="entry name" value="OSMOTIC AVOIDANCE ABNORMAL PROTEIN 1/WD REPEAT MEMBRANE PROTEIN"/>
    <property type="match status" value="1"/>
</dbReference>
<keyword evidence="7" id="KW-0677">Repeat</keyword>
<evidence type="ECO:0000256" key="3">
    <source>
        <dbReference type="ARBA" id="ARBA00012837"/>
    </source>
</evidence>
<dbReference type="GO" id="GO:0060271">
    <property type="term" value="P:cilium assembly"/>
    <property type="evidence" value="ECO:0007669"/>
    <property type="project" value="TreeGrafter"/>
</dbReference>
<dbReference type="FunFam" id="1.10.730.10:FF:000006">
    <property type="entry name" value="Arginyl-tRNA synthetase 2, mitochondrial"/>
    <property type="match status" value="1"/>
</dbReference>
<evidence type="ECO:0000313" key="24">
    <source>
        <dbReference type="Proteomes" id="UP000053240"/>
    </source>
</evidence>
<accession>A0A194QZ07</accession>
<dbReference type="InterPro" id="IPR039468">
    <property type="entry name" value="WDR19_WD40_rpt"/>
</dbReference>
<keyword evidence="21" id="KW-0175">Coiled coil</keyword>
<evidence type="ECO:0000256" key="19">
    <source>
        <dbReference type="ARBA" id="ARBA00049339"/>
    </source>
</evidence>
<dbReference type="SMART" id="SM00836">
    <property type="entry name" value="DALR_1"/>
    <property type="match status" value="1"/>
</dbReference>
<dbReference type="Gene3D" id="3.40.50.620">
    <property type="entry name" value="HUPs"/>
    <property type="match status" value="1"/>
</dbReference>
<evidence type="ECO:0000256" key="20">
    <source>
        <dbReference type="ARBA" id="ARBA00049595"/>
    </source>
</evidence>
<dbReference type="InterPro" id="IPR001278">
    <property type="entry name" value="Arg-tRNA-ligase"/>
</dbReference>
<dbReference type="GO" id="GO:0006420">
    <property type="term" value="P:arginyl-tRNA aminoacylation"/>
    <property type="evidence" value="ECO:0007669"/>
    <property type="project" value="InterPro"/>
</dbReference>
<evidence type="ECO:0000256" key="5">
    <source>
        <dbReference type="ARBA" id="ARBA00022574"/>
    </source>
</evidence>
<dbReference type="FunFam" id="2.130.10.10:FF:000242">
    <property type="entry name" value="WD repeat domain 19, isoform CRA_a"/>
    <property type="match status" value="1"/>
</dbReference>
<dbReference type="InterPro" id="IPR014729">
    <property type="entry name" value="Rossmann-like_a/b/a_fold"/>
</dbReference>
<evidence type="ECO:0000256" key="12">
    <source>
        <dbReference type="ARBA" id="ARBA00022917"/>
    </source>
</evidence>
<dbReference type="InterPro" id="IPR056168">
    <property type="entry name" value="TPR_IF140/IFT172/WDR19"/>
</dbReference>
<dbReference type="InterPro" id="IPR035684">
    <property type="entry name" value="ArgRS_core"/>
</dbReference>
<dbReference type="InterPro" id="IPR001680">
    <property type="entry name" value="WD40_rpt"/>
</dbReference>
<comment type="similarity">
    <text evidence="2">Belongs to the class-I aminoacyl-tRNA synthetase family.</text>
</comment>
<reference evidence="23 24" key="1">
    <citation type="journal article" date="2015" name="Nat. Commun.">
        <title>Outbred genome sequencing and CRISPR/Cas9 gene editing in butterflies.</title>
        <authorList>
            <person name="Li X."/>
            <person name="Fan D."/>
            <person name="Zhang W."/>
            <person name="Liu G."/>
            <person name="Zhang L."/>
            <person name="Zhao L."/>
            <person name="Fang X."/>
            <person name="Chen L."/>
            <person name="Dong Y."/>
            <person name="Chen Y."/>
            <person name="Ding Y."/>
            <person name="Zhao R."/>
            <person name="Feng M."/>
            <person name="Zhu Y."/>
            <person name="Feng Y."/>
            <person name="Jiang X."/>
            <person name="Zhu D."/>
            <person name="Xiang H."/>
            <person name="Feng X."/>
            <person name="Li S."/>
            <person name="Wang J."/>
            <person name="Zhang G."/>
            <person name="Kronforst M.R."/>
            <person name="Wang W."/>
        </authorList>
    </citation>
    <scope>NUCLEOTIDE SEQUENCE [LARGE SCALE GENOMIC DNA]</scope>
    <source>
        <strain evidence="23">Ya'a_city_454_Pm</strain>
        <tissue evidence="23">Whole body</tissue>
    </source>
</reference>
<keyword evidence="6" id="KW-0436">Ligase</keyword>
<evidence type="ECO:0000256" key="2">
    <source>
        <dbReference type="ARBA" id="ARBA00005594"/>
    </source>
</evidence>
<dbReference type="InterPro" id="IPR056170">
    <property type="entry name" value="Znf_IFT121-like"/>
</dbReference>
<dbReference type="Pfam" id="PF15911">
    <property type="entry name" value="Beta-prop_WDR19_2nd"/>
    <property type="match status" value="1"/>
</dbReference>
<dbReference type="FunCoup" id="A0A194QZ07">
    <property type="interactions" value="145"/>
</dbReference>
<dbReference type="EMBL" id="KQ460947">
    <property type="protein sequence ID" value="KPJ10519.1"/>
    <property type="molecule type" value="Genomic_DNA"/>
</dbReference>
<keyword evidence="5" id="KW-0853">WD repeat</keyword>
<evidence type="ECO:0000256" key="6">
    <source>
        <dbReference type="ARBA" id="ARBA00022598"/>
    </source>
</evidence>
<dbReference type="Gene3D" id="2.130.10.10">
    <property type="entry name" value="YVTN repeat-like/Quinoprotein amine dehydrogenase"/>
    <property type="match status" value="1"/>
</dbReference>
<keyword evidence="14" id="KW-0030">Aminoacyl-tRNA synthetase</keyword>
<dbReference type="SUPFAM" id="SSF101898">
    <property type="entry name" value="NHL repeat"/>
    <property type="match status" value="1"/>
</dbReference>
<dbReference type="FunFam" id="3.40.50.620:FF:000058">
    <property type="entry name" value="Mitochondrial arginyl-tRNA synthetase"/>
    <property type="match status" value="1"/>
</dbReference>
<protein>
    <recommendedName>
        <fullName evidence="18">Probable arginine--tRNA ligase, mitochondrial</fullName>
        <ecNumber evidence="3">6.1.1.19</ecNumber>
    </recommendedName>
    <alternativeName>
        <fullName evidence="17">Arginyl-tRNA synthetase</fullName>
    </alternativeName>
</protein>
<dbReference type="Pfam" id="PF05746">
    <property type="entry name" value="DALR_1"/>
    <property type="match status" value="1"/>
</dbReference>
<evidence type="ECO:0000256" key="18">
    <source>
        <dbReference type="ARBA" id="ARBA00039495"/>
    </source>
</evidence>
<comment type="subcellular location">
    <subcellularLocation>
        <location evidence="1">Cytoplasm</location>
        <location evidence="1">Cytoskeleton</location>
        <location evidence="1">Cilium basal body</location>
    </subcellularLocation>
</comment>
<dbReference type="GO" id="GO:0005929">
    <property type="term" value="C:cilium"/>
    <property type="evidence" value="ECO:0007669"/>
    <property type="project" value="UniProtKB-ARBA"/>
</dbReference>
<dbReference type="Proteomes" id="UP000053240">
    <property type="component" value="Unassembled WGS sequence"/>
</dbReference>
<gene>
    <name evidence="23" type="ORF">RR48_06313</name>
</gene>
<proteinExistence type="inferred from homology"/>
<evidence type="ECO:0000259" key="22">
    <source>
        <dbReference type="SMART" id="SM00836"/>
    </source>
</evidence>
<dbReference type="GO" id="GO:0035721">
    <property type="term" value="P:intraciliary retrograde transport"/>
    <property type="evidence" value="ECO:0007669"/>
    <property type="project" value="InterPro"/>
</dbReference>
<dbReference type="InterPro" id="IPR001412">
    <property type="entry name" value="aa-tRNA-synth_I_CS"/>
</dbReference>
<dbReference type="NCBIfam" id="TIGR00456">
    <property type="entry name" value="argS"/>
    <property type="match status" value="1"/>
</dbReference>
<dbReference type="PRINTS" id="PR01038">
    <property type="entry name" value="TRNASYNTHARG"/>
</dbReference>
<keyword evidence="24" id="KW-1185">Reference proteome</keyword>
<evidence type="ECO:0000256" key="9">
    <source>
        <dbReference type="ARBA" id="ARBA00022794"/>
    </source>
</evidence>
<dbReference type="SUPFAM" id="SSF47323">
    <property type="entry name" value="Anticodon-binding domain of a subclass of class I aminoacyl-tRNA synthetases"/>
    <property type="match status" value="1"/>
</dbReference>
<dbReference type="Gene3D" id="1.25.40.10">
    <property type="entry name" value="Tetratricopeptide repeat domain"/>
    <property type="match status" value="1"/>
</dbReference>
<dbReference type="SUPFAM" id="SSF52374">
    <property type="entry name" value="Nucleotidylyl transferase"/>
    <property type="match status" value="1"/>
</dbReference>
<evidence type="ECO:0000256" key="10">
    <source>
        <dbReference type="ARBA" id="ARBA00022803"/>
    </source>
</evidence>
<dbReference type="InterPro" id="IPR009080">
    <property type="entry name" value="tRNAsynth_Ia_anticodon-bd"/>
</dbReference>
<evidence type="ECO:0000256" key="4">
    <source>
        <dbReference type="ARBA" id="ARBA00022490"/>
    </source>
</evidence>
<dbReference type="STRING" id="76193.A0A194QZ07"/>
<dbReference type="InterPro" id="IPR015943">
    <property type="entry name" value="WD40/YVTN_repeat-like_dom_sf"/>
</dbReference>
<evidence type="ECO:0000256" key="11">
    <source>
        <dbReference type="ARBA" id="ARBA00022840"/>
    </source>
</evidence>
<dbReference type="GO" id="GO:0005524">
    <property type="term" value="F:ATP binding"/>
    <property type="evidence" value="ECO:0007669"/>
    <property type="project" value="UniProtKB-KW"/>
</dbReference>
<dbReference type="InterPro" id="IPR040379">
    <property type="entry name" value="WDR19/dyf-2"/>
</dbReference>
<dbReference type="Pfam" id="PF23145">
    <property type="entry name" value="Zf_2nd_IFT121"/>
    <property type="match status" value="1"/>
</dbReference>
<dbReference type="Gene3D" id="1.10.730.10">
    <property type="entry name" value="Isoleucyl-tRNA Synthetase, Domain 1"/>
    <property type="match status" value="1"/>
</dbReference>
<feature type="domain" description="DALR anticodon binding" evidence="22">
    <location>
        <begin position="407"/>
        <end position="522"/>
    </location>
</feature>
<keyword evidence="15" id="KW-0206">Cytoskeleton</keyword>
<evidence type="ECO:0000256" key="21">
    <source>
        <dbReference type="SAM" id="Coils"/>
    </source>
</evidence>
<organism evidence="23 24">
    <name type="scientific">Papilio machaon</name>
    <name type="common">Old World swallowtail butterfly</name>
    <dbReference type="NCBI Taxonomy" id="76193"/>
    <lineage>
        <taxon>Eukaryota</taxon>
        <taxon>Metazoa</taxon>
        <taxon>Ecdysozoa</taxon>
        <taxon>Arthropoda</taxon>
        <taxon>Hexapoda</taxon>
        <taxon>Insecta</taxon>
        <taxon>Pterygota</taxon>
        <taxon>Neoptera</taxon>
        <taxon>Endopterygota</taxon>
        <taxon>Lepidoptera</taxon>
        <taxon>Glossata</taxon>
        <taxon>Ditrysia</taxon>
        <taxon>Papilionoidea</taxon>
        <taxon>Papilionidae</taxon>
        <taxon>Papilioninae</taxon>
        <taxon>Papilio</taxon>
    </lineage>
</organism>
<evidence type="ECO:0000256" key="8">
    <source>
        <dbReference type="ARBA" id="ARBA00022741"/>
    </source>
</evidence>
<sequence length="1959" mass="218083">MAAVDENFFYACQKMSAYKETAAVDWAMLTTSESSAKYARPSESHTFKVDRDIFIKEILNSFNVNQPSQQSPKKVVLDFSSPNIAKPFHAGHLRSTIIGNFIANINTFFQNKVVKINYLGDWGTQFGILQYGLRSKQVDLSKFETDPIRKLYEIYVEANKMASTDENVQKEARKYFANIEQGKTSLENWRKIRDITVQELERVYNRLGSHFDTYHWESDYNGNAIKEVIRLLEENKIITKTEEGKKVAQFRGKDITVLKSDNSTLYLSRDIAALLDRYEKYKFDKMLYVVDNAQSDHFAAVFNIVNQINSKCSDACEHIKFGRIKGMSTRTGNVVFLNDILDEAKRKMQEQQKSSKNTRSSAMTEETCDILGITAVVINDLKQKRQRDYDFDWNKVLQSEGDSGIKLQYLHCRLFSLEQNSGVKIPNVCAPEYLKEEVVGDVVAELARYEDVLHRALIEREASIIVNYLFRLARHVNRMFNELNVKNESNDVAAQRLLVFHTARKVVKTSLEILGVRPLNQINKQISLNLSKTGAITMTTPKLLYSLEQPHGMGELYFLWQKGESRSLLATTGTDATVAIHDRSGQLIERLKLQGLCAGMQWDNDGDYLAVITPNSATVLLWECHTNKRLNIETGLREPPSCLAWAFGEPLLAVGTQKGNLALYNHHTTKRIPIIGKHTKKITSAAWNRDSILILASEDKSLSINNSDGDTLRIITLRDVPNDLQFSEMKTDERVAGENTISLVVGKRTLYLYNLLNPENPIELAFQQRYGSIVSYKWYGDGYILIGFSAGYIISISTHIKEVGEELFQVKNHKDNLTDIAVFGNQAASCGDGQLKLISLWNNGEVSCTLGVAGGAERCAYSADGRLLAAAGRALSVHVAALPPLHAAYGTRALALTNLTEVTVYQCIAVADDPDAGNKSEPTALATYALPCEPTAIALGGAHVCCARGPHAWYYPLRGGPAARRQYPADVEAVRMSGEYAAAMFQGRAILHSIEPPDPSQPERDAIYFPEPHMQDAKIVDIHLTSDFFIFVTEQGEIEYFGVEEWRCAARYKHSCGVRRVHCDISGARACLLDERGRAHVYAPAAAELCAVQRDNAATIKGVVWDICLSERNVFAMVTEEVVETYYYAASCSDGPHVDHVASTTLLPQHDPLILFAGDLYCYVSGGTISKMCLESHNTAGLADADTERRAANQRRHVDKLLALRRLADAWLFCDALDEPALWTKLGEAAIADLNVEFAIRVYTRLNDVAMVWALEDASQIEELPILCGTLCAYLGRAEAGLRWLEGAGGVGGAAGGRGTARALELHAARGDWARAAQVAQSACPARAPSLYANRAQHLELTADYHEALANYEKSIITENTDDIKVKEHNGRCEAGIARMSIRCGDVMRGVTLALQSQHPALLRDCAQLLEEERHYGHAAALYDRAGNTERAASLYIKLKSWLKVEALIPKINSPSIHLQYAKAKEAEGRYGDALKSYLKAQDYEAAIRINLEKLDDIDEAVNLVQETKSIQGAKMVANYFQNNDDPTSAIKFLVMSLCYDEAFQLARKNGKLQLYGEILIQTSQARPEDFRSLALHFEGEKNHLLAGKFYFHAGEYSKAMAHLLKTGGTEQEESEGISIAIDAAAASDDERLTRRLIEFLLGETDGTPRDPRHLFRLYMAKRQFTEAAKTAVIIAGAECRAGRYREARDVARGVCGALRARGAAVPRDLRTALAILHSYILVLDKGIMTSDTFYKHTHTQVSGVTLPASSISLVAYKNSMGDYQGGSMAINTRYVRTHVKRGRHELAARLLLRTANDVAFFPTHQHQVSILTSTVIECSRAGLKHQAHHWARVLMQPEYRSQIDPKYVKKIESAVRHAPREAPPPEPAGACAQCGAALSAALLHCARCEAELPFCIATGMHIVKEDLTACPECNFPAIHSEFIELLREEGKCPMCGESVDYRRLVKIDDVSLYLDIKE</sequence>
<evidence type="ECO:0000256" key="1">
    <source>
        <dbReference type="ARBA" id="ARBA00004120"/>
    </source>
</evidence>